<dbReference type="Proteomes" id="UP000485621">
    <property type="component" value="Unassembled WGS sequence"/>
</dbReference>
<evidence type="ECO:0000313" key="1">
    <source>
        <dbReference type="EMBL" id="OQB41040.1"/>
    </source>
</evidence>
<dbReference type="EMBL" id="MWDB01000025">
    <property type="protein sequence ID" value="OQB41040.1"/>
    <property type="molecule type" value="Genomic_DNA"/>
</dbReference>
<dbReference type="AlphaFoldDB" id="A0A1V5ZLC5"/>
<organism evidence="1">
    <name type="scientific">candidate division CPR1 bacterium ADurb.Bin160</name>
    <dbReference type="NCBI Taxonomy" id="1852826"/>
    <lineage>
        <taxon>Bacteria</taxon>
        <taxon>candidate division CPR1</taxon>
    </lineage>
</organism>
<comment type="caution">
    <text evidence="1">The sequence shown here is derived from an EMBL/GenBank/DDBJ whole genome shotgun (WGS) entry which is preliminary data.</text>
</comment>
<accession>A0A1V5ZLC5</accession>
<name>A0A1V5ZLC5_9BACT</name>
<sequence>MKQEEKKNNLYRVNFNILKKLPSWFVRSFSWPTYYYMECLNDFEIIEDRERFVEGYSFICKNCGKPCYCRMDGAERHRAFLVVTIICRIGCGKTWKLDQIQPLWELTFEDWETDVENKNIDTHNTKPKN</sequence>
<reference evidence="1" key="1">
    <citation type="submission" date="2017-02" db="EMBL/GenBank/DDBJ databases">
        <title>Delving into the versatile metabolic prowess of the omnipresent phylum Bacteroidetes.</title>
        <authorList>
            <person name="Nobu M.K."/>
            <person name="Mei R."/>
            <person name="Narihiro T."/>
            <person name="Kuroda K."/>
            <person name="Liu W.-T."/>
        </authorList>
    </citation>
    <scope>NUCLEOTIDE SEQUENCE</scope>
    <source>
        <strain evidence="1">ADurb.Bin160</strain>
    </source>
</reference>
<proteinExistence type="predicted"/>
<protein>
    <submittedName>
        <fullName evidence="1">Uncharacterized protein</fullName>
    </submittedName>
</protein>
<gene>
    <name evidence="1" type="ORF">BWY04_01070</name>
</gene>